<dbReference type="EMBL" id="MU154561">
    <property type="protein sequence ID" value="KAF9495535.1"/>
    <property type="molecule type" value="Genomic_DNA"/>
</dbReference>
<name>A0A9P6DGT3_PLEER</name>
<dbReference type="CDD" id="cd01011">
    <property type="entry name" value="nicotinamidase"/>
    <property type="match status" value="1"/>
</dbReference>
<dbReference type="GO" id="GO:0008936">
    <property type="term" value="F:nicotinamidase activity"/>
    <property type="evidence" value="ECO:0007669"/>
    <property type="project" value="UniProtKB-EC"/>
</dbReference>
<evidence type="ECO:0000259" key="8">
    <source>
        <dbReference type="Pfam" id="PF00857"/>
    </source>
</evidence>
<dbReference type="Proteomes" id="UP000807025">
    <property type="component" value="Unassembled WGS sequence"/>
</dbReference>
<comment type="pathway">
    <text evidence="5">Cofactor biosynthesis; nicotinate biosynthesis; nicotinate from nicotinamide: step 1/1.</text>
</comment>
<feature type="domain" description="Isochorismatase-like" evidence="8">
    <location>
        <begin position="13"/>
        <end position="206"/>
    </location>
</feature>
<evidence type="ECO:0000256" key="7">
    <source>
        <dbReference type="ARBA" id="ARBA00043224"/>
    </source>
</evidence>
<evidence type="ECO:0000256" key="1">
    <source>
        <dbReference type="ARBA" id="ARBA00006336"/>
    </source>
</evidence>
<protein>
    <recommendedName>
        <fullName evidence="6">nicotinamidase</fullName>
        <ecNumber evidence="6">3.5.1.19</ecNumber>
    </recommendedName>
    <alternativeName>
        <fullName evidence="7">Nicotinamide deamidase</fullName>
    </alternativeName>
</protein>
<evidence type="ECO:0000256" key="2">
    <source>
        <dbReference type="ARBA" id="ARBA00022642"/>
    </source>
</evidence>
<dbReference type="SUPFAM" id="SSF52499">
    <property type="entry name" value="Isochorismatase-like hydrolases"/>
    <property type="match status" value="1"/>
</dbReference>
<keyword evidence="4 9" id="KW-0378">Hydrolase</keyword>
<dbReference type="EC" id="3.5.1.19" evidence="6"/>
<dbReference type="AlphaFoldDB" id="A0A9P6DGT3"/>
<evidence type="ECO:0000256" key="5">
    <source>
        <dbReference type="ARBA" id="ARBA00037900"/>
    </source>
</evidence>
<sequence>MPTGTIPADFRPALLVIDMQNDFCPPDGSLAVTGGRDIVPCINKLLSTPAFALRVATKDYHPTDHISFACNHPAPNNIPFTSFARVTNPNNTEESYTTGLWPEHCVQGTDGAELVDGLNIDAIDLIIEKGQDKRVEMYSVFYDPFKVSVSTAAAALKEKGVTWVYVVGLAYDYCVKASALDARTEGFEVVVLKDGTRAVDASNQSLDEVDDQLRQAGVRVVGIDDEEMGWLSL</sequence>
<dbReference type="InterPro" id="IPR000868">
    <property type="entry name" value="Isochorismatase-like_dom"/>
</dbReference>
<accession>A0A9P6DGT3</accession>
<dbReference type="OrthoDB" id="1739143at2759"/>
<comment type="caution">
    <text evidence="9">The sequence shown here is derived from an EMBL/GenBank/DDBJ whole genome shotgun (WGS) entry which is preliminary data.</text>
</comment>
<keyword evidence="2" id="KW-0662">Pyridine nucleotide biosynthesis</keyword>
<evidence type="ECO:0000256" key="6">
    <source>
        <dbReference type="ARBA" id="ARBA00039017"/>
    </source>
</evidence>
<proteinExistence type="inferred from homology"/>
<organism evidence="9 10">
    <name type="scientific">Pleurotus eryngii</name>
    <name type="common">Boletus of the steppes</name>
    <dbReference type="NCBI Taxonomy" id="5323"/>
    <lineage>
        <taxon>Eukaryota</taxon>
        <taxon>Fungi</taxon>
        <taxon>Dikarya</taxon>
        <taxon>Basidiomycota</taxon>
        <taxon>Agaricomycotina</taxon>
        <taxon>Agaricomycetes</taxon>
        <taxon>Agaricomycetidae</taxon>
        <taxon>Agaricales</taxon>
        <taxon>Pleurotineae</taxon>
        <taxon>Pleurotaceae</taxon>
        <taxon>Pleurotus</taxon>
    </lineage>
</organism>
<evidence type="ECO:0000256" key="3">
    <source>
        <dbReference type="ARBA" id="ARBA00022723"/>
    </source>
</evidence>
<evidence type="ECO:0000313" key="10">
    <source>
        <dbReference type="Proteomes" id="UP000807025"/>
    </source>
</evidence>
<comment type="similarity">
    <text evidence="1">Belongs to the isochorismatase family.</text>
</comment>
<dbReference type="Pfam" id="PF00857">
    <property type="entry name" value="Isochorismatase"/>
    <property type="match status" value="1"/>
</dbReference>
<dbReference type="GO" id="GO:0046872">
    <property type="term" value="F:metal ion binding"/>
    <property type="evidence" value="ECO:0007669"/>
    <property type="project" value="UniProtKB-KW"/>
</dbReference>
<dbReference type="PANTHER" id="PTHR11080:SF2">
    <property type="entry name" value="LD05707P"/>
    <property type="match status" value="1"/>
</dbReference>
<reference evidence="9" key="1">
    <citation type="submission" date="2020-11" db="EMBL/GenBank/DDBJ databases">
        <authorList>
            <consortium name="DOE Joint Genome Institute"/>
            <person name="Ahrendt S."/>
            <person name="Riley R."/>
            <person name="Andreopoulos W."/>
            <person name="Labutti K."/>
            <person name="Pangilinan J."/>
            <person name="Ruiz-Duenas F.J."/>
            <person name="Barrasa J.M."/>
            <person name="Sanchez-Garcia M."/>
            <person name="Camarero S."/>
            <person name="Miyauchi S."/>
            <person name="Serrano A."/>
            <person name="Linde D."/>
            <person name="Babiker R."/>
            <person name="Drula E."/>
            <person name="Ayuso-Fernandez I."/>
            <person name="Pacheco R."/>
            <person name="Padilla G."/>
            <person name="Ferreira P."/>
            <person name="Barriuso J."/>
            <person name="Kellner H."/>
            <person name="Castanera R."/>
            <person name="Alfaro M."/>
            <person name="Ramirez L."/>
            <person name="Pisabarro A.G."/>
            <person name="Kuo A."/>
            <person name="Tritt A."/>
            <person name="Lipzen A."/>
            <person name="He G."/>
            <person name="Yan M."/>
            <person name="Ng V."/>
            <person name="Cullen D."/>
            <person name="Martin F."/>
            <person name="Rosso M.-N."/>
            <person name="Henrissat B."/>
            <person name="Hibbett D."/>
            <person name="Martinez A.T."/>
            <person name="Grigoriev I.V."/>
        </authorList>
    </citation>
    <scope>NUCLEOTIDE SEQUENCE</scope>
    <source>
        <strain evidence="9">ATCC 90797</strain>
    </source>
</reference>
<dbReference type="GO" id="GO:0019363">
    <property type="term" value="P:pyridine nucleotide biosynthetic process"/>
    <property type="evidence" value="ECO:0007669"/>
    <property type="project" value="UniProtKB-KW"/>
</dbReference>
<dbReference type="PANTHER" id="PTHR11080">
    <property type="entry name" value="PYRAZINAMIDASE/NICOTINAMIDASE"/>
    <property type="match status" value="1"/>
</dbReference>
<evidence type="ECO:0000313" key="9">
    <source>
        <dbReference type="EMBL" id="KAF9495535.1"/>
    </source>
</evidence>
<dbReference type="InterPro" id="IPR036380">
    <property type="entry name" value="Isochorismatase-like_sf"/>
</dbReference>
<keyword evidence="3" id="KW-0479">Metal-binding</keyword>
<evidence type="ECO:0000256" key="4">
    <source>
        <dbReference type="ARBA" id="ARBA00022801"/>
    </source>
</evidence>
<dbReference type="InterPro" id="IPR052347">
    <property type="entry name" value="Isochorismatase_Nicotinamidase"/>
</dbReference>
<keyword evidence="10" id="KW-1185">Reference proteome</keyword>
<gene>
    <name evidence="9" type="ORF">BDN71DRAFT_1416857</name>
</gene>
<dbReference type="Gene3D" id="3.40.50.850">
    <property type="entry name" value="Isochorismatase-like"/>
    <property type="match status" value="1"/>
</dbReference>